<gene>
    <name evidence="2" type="ORF">GCM10010345_66170</name>
</gene>
<reference evidence="3" key="1">
    <citation type="journal article" date="2019" name="Int. J. Syst. Evol. Microbiol.">
        <title>The Global Catalogue of Microorganisms (GCM) 10K type strain sequencing project: providing services to taxonomists for standard genome sequencing and annotation.</title>
        <authorList>
            <consortium name="The Broad Institute Genomics Platform"/>
            <consortium name="The Broad Institute Genome Sequencing Center for Infectious Disease"/>
            <person name="Wu L."/>
            <person name="Ma J."/>
        </authorList>
    </citation>
    <scope>NUCLEOTIDE SEQUENCE [LARGE SCALE GENOMIC DNA]</scope>
    <source>
        <strain evidence="3">JCM 4733</strain>
    </source>
</reference>
<organism evidence="2 3">
    <name type="scientific">Streptomyces canarius</name>
    <dbReference type="NCBI Taxonomy" id="285453"/>
    <lineage>
        <taxon>Bacteria</taxon>
        <taxon>Bacillati</taxon>
        <taxon>Actinomycetota</taxon>
        <taxon>Actinomycetes</taxon>
        <taxon>Kitasatosporales</taxon>
        <taxon>Streptomycetaceae</taxon>
        <taxon>Streptomyces</taxon>
    </lineage>
</organism>
<comment type="caution">
    <text evidence="2">The sequence shown here is derived from an EMBL/GenBank/DDBJ whole genome shotgun (WGS) entry which is preliminary data.</text>
</comment>
<evidence type="ECO:0000313" key="3">
    <source>
        <dbReference type="Proteomes" id="UP000653644"/>
    </source>
</evidence>
<keyword evidence="3" id="KW-1185">Reference proteome</keyword>
<name>A0ABQ3D0A0_9ACTN</name>
<feature type="region of interest" description="Disordered" evidence="1">
    <location>
        <begin position="1"/>
        <end position="20"/>
    </location>
</feature>
<dbReference type="EMBL" id="BMVN01000031">
    <property type="protein sequence ID" value="GHA52314.1"/>
    <property type="molecule type" value="Genomic_DNA"/>
</dbReference>
<sequence>MCRSRTARGTEPGKGGAAIPAARRDAEAVAVAAEPGRCATWIAARFAREPAILATAVQFVGLDHKLWVLRVAMSSEGSGGRTVEPVIKEDFGCAA</sequence>
<evidence type="ECO:0000256" key="1">
    <source>
        <dbReference type="SAM" id="MobiDB-lite"/>
    </source>
</evidence>
<protein>
    <submittedName>
        <fullName evidence="2">Uncharacterized protein</fullName>
    </submittedName>
</protein>
<accession>A0ABQ3D0A0</accession>
<evidence type="ECO:0000313" key="2">
    <source>
        <dbReference type="EMBL" id="GHA52314.1"/>
    </source>
</evidence>
<proteinExistence type="predicted"/>
<dbReference type="Proteomes" id="UP000653644">
    <property type="component" value="Unassembled WGS sequence"/>
</dbReference>